<dbReference type="GO" id="GO:0006289">
    <property type="term" value="P:nucleotide-excision repair"/>
    <property type="evidence" value="ECO:0007669"/>
    <property type="project" value="TreeGrafter"/>
</dbReference>
<feature type="domain" description="RING-type" evidence="8">
    <location>
        <begin position="888"/>
        <end position="932"/>
    </location>
</feature>
<protein>
    <submittedName>
        <fullName evidence="11">DNA repair protein rad16</fullName>
    </submittedName>
</protein>
<feature type="region of interest" description="Disordered" evidence="7">
    <location>
        <begin position="80"/>
        <end position="193"/>
    </location>
</feature>
<feature type="region of interest" description="Disordered" evidence="7">
    <location>
        <begin position="1"/>
        <end position="53"/>
    </location>
</feature>
<evidence type="ECO:0000259" key="10">
    <source>
        <dbReference type="PROSITE" id="PS51194"/>
    </source>
</evidence>
<dbReference type="SMART" id="SM00490">
    <property type="entry name" value="HELICc"/>
    <property type="match status" value="1"/>
</dbReference>
<dbReference type="SUPFAM" id="SSF52540">
    <property type="entry name" value="P-loop containing nucleoside triphosphate hydrolases"/>
    <property type="match status" value="2"/>
</dbReference>
<keyword evidence="6" id="KW-0863">Zinc-finger</keyword>
<feature type="compositionally biased region" description="Low complexity" evidence="7">
    <location>
        <begin position="288"/>
        <end position="300"/>
    </location>
</feature>
<comment type="similarity">
    <text evidence="1">Belongs to the SNF2/RAD54 helicase family.</text>
</comment>
<dbReference type="GO" id="GO:0005634">
    <property type="term" value="C:nucleus"/>
    <property type="evidence" value="ECO:0007669"/>
    <property type="project" value="TreeGrafter"/>
</dbReference>
<keyword evidence="4" id="KW-0347">Helicase</keyword>
<evidence type="ECO:0000256" key="2">
    <source>
        <dbReference type="ARBA" id="ARBA00022741"/>
    </source>
</evidence>
<dbReference type="InterPro" id="IPR000330">
    <property type="entry name" value="SNF2_N"/>
</dbReference>
<dbReference type="PROSITE" id="PS50089">
    <property type="entry name" value="ZF_RING_2"/>
    <property type="match status" value="1"/>
</dbReference>
<gene>
    <name evidence="11" type="ORF">DB88DRAFT_492553</name>
</gene>
<dbReference type="SMART" id="SM00184">
    <property type="entry name" value="RING"/>
    <property type="match status" value="1"/>
</dbReference>
<evidence type="ECO:0000256" key="4">
    <source>
        <dbReference type="ARBA" id="ARBA00022806"/>
    </source>
</evidence>
<evidence type="ECO:0000256" key="7">
    <source>
        <dbReference type="SAM" id="MobiDB-lite"/>
    </source>
</evidence>
<proteinExistence type="inferred from homology"/>
<evidence type="ECO:0000256" key="3">
    <source>
        <dbReference type="ARBA" id="ARBA00022801"/>
    </source>
</evidence>
<dbReference type="PANTHER" id="PTHR45626:SF12">
    <property type="entry name" value="DNA REPAIR PROTEIN RAD16"/>
    <property type="match status" value="1"/>
</dbReference>
<evidence type="ECO:0000256" key="5">
    <source>
        <dbReference type="ARBA" id="ARBA00022840"/>
    </source>
</evidence>
<dbReference type="InterPro" id="IPR001650">
    <property type="entry name" value="Helicase_C-like"/>
</dbReference>
<feature type="compositionally biased region" description="Polar residues" evidence="7">
    <location>
        <begin position="128"/>
        <end position="143"/>
    </location>
</feature>
<keyword evidence="5" id="KW-0067">ATP-binding</keyword>
<dbReference type="InterPro" id="IPR014001">
    <property type="entry name" value="Helicase_ATP-bd"/>
</dbReference>
<dbReference type="Proteomes" id="UP001182556">
    <property type="component" value="Unassembled WGS sequence"/>
</dbReference>
<dbReference type="InterPro" id="IPR049730">
    <property type="entry name" value="SNF2/RAD54-like_C"/>
</dbReference>
<evidence type="ECO:0000313" key="12">
    <source>
        <dbReference type="Proteomes" id="UP001182556"/>
    </source>
</evidence>
<dbReference type="EMBL" id="JAODAN010000006">
    <property type="protein sequence ID" value="KAK1923818.1"/>
    <property type="molecule type" value="Genomic_DNA"/>
</dbReference>
<feature type="compositionally biased region" description="Basic and acidic residues" evidence="7">
    <location>
        <begin position="145"/>
        <end position="159"/>
    </location>
</feature>
<feature type="domain" description="Helicase C-terminal" evidence="10">
    <location>
        <begin position="974"/>
        <end position="1124"/>
    </location>
</feature>
<dbReference type="GO" id="GO:0005524">
    <property type="term" value="F:ATP binding"/>
    <property type="evidence" value="ECO:0007669"/>
    <property type="project" value="UniProtKB-KW"/>
</dbReference>
<dbReference type="InterPro" id="IPR013083">
    <property type="entry name" value="Znf_RING/FYVE/PHD"/>
</dbReference>
<feature type="region of interest" description="Disordered" evidence="7">
    <location>
        <begin position="209"/>
        <end position="425"/>
    </location>
</feature>
<name>A0AAD9FQ30_PAPLA</name>
<dbReference type="Gene3D" id="3.40.50.10810">
    <property type="entry name" value="Tandem AAA-ATPase domain"/>
    <property type="match status" value="1"/>
</dbReference>
<dbReference type="SMART" id="SM00487">
    <property type="entry name" value="DEXDc"/>
    <property type="match status" value="1"/>
</dbReference>
<dbReference type="CDD" id="cd18008">
    <property type="entry name" value="DEXDc_SHPRH-like"/>
    <property type="match status" value="1"/>
</dbReference>
<evidence type="ECO:0000259" key="8">
    <source>
        <dbReference type="PROSITE" id="PS50089"/>
    </source>
</evidence>
<keyword evidence="12" id="KW-1185">Reference proteome</keyword>
<dbReference type="InterPro" id="IPR038718">
    <property type="entry name" value="SNF2-like_sf"/>
</dbReference>
<dbReference type="InterPro" id="IPR050628">
    <property type="entry name" value="SNF2_RAD54_helicase_TF"/>
</dbReference>
<sequence>MPPRRSTRTSLPTPAQSSRAESTSSTPRAAFDKDNFPTGMLTPASLTDGSEGSVESCIMVAEERVVKAELDVEVGEHRVATGLKRKADDNPSPFSLSPPGTSTSSVSGSRYQIESITVPARRSKLSTEKTTSADNLTLGSPNSKVKRELSSLVDDKSSDNMEDDLDTIVRKGKGKGKAKVDTSKEGQPFNVGTFSSVSKANAADLALESDDSALEDEHESGRKKKAAKAKAKPVAKNSRAKARQSTTADEESEFEVKDEDYFAMNSEEEEAQLKKAVQASISAKEKSSATSSRASSASVRGKGRGRGRGKTAGQAIGGRTNNTRALRTAVARAAEKRAAAANRANAASDSDSEGSEYSPLATGTSTRPTTSAAASGSATPLDFADYSEEESELSDFSGSETDDSEVGLRKKPAGRKRGWGAGRRLDDGDIELGEMDPGLLDDMDLETRSMTLASMRAKKRAERDRENELNKPIKAREKELKKELGRKLTNGEKNLIRLQHHHAELHDVWGDLASTIKPVKPVAMEAHPSLKLTLLPFQKESLYWMKKQEEGPWKGGMLADEMGMGKTIQTIALLLSEPRRKPSLVVAPVVALMQWKHEIETHAEGFKVCLWHGQQRMKAAELKKFDVVLSSYGTLEAAFRRQQRGFKRGDVFIKEKSPMHTFQWFRVVLDEAHNIKERSTNAAKAAFALDAEYKWCLSGTPLQNRVGELYSLVRFLGADPFSHYFCKKCDCKSLHWQFKDKRHCDQCGHTPMNHVCFWNTEILTPIARYGIEQGNPGHTAFKKLKILLDRMMLRRTKLERADDLGLPPRTIVVRRDYFSPAEKELYKSLFSDAKRTFSTYVDAGTVLNNYSNIFSLITRMRQMACHPDLVLRSKNSVLVKDQEEASVCRLCNDQAEDAIMSQCKHVFDRECIRQYLEVQQNRGHKPECPVCHIEISIDLEAEAIDLEAYAGKSSKAKQGILSRLNLDNWRSSSKLEALVEELEKLRNKDCTIKSLVFSQFVSFLDLIAFRLQRAGFNICRLEGGMTPQQRDATIQHFMKNSEVTVFLISLKAGGVALNLTEASMVFMMDSWWNPSVEYQAMDRIHRLGQKRPVKVVKLVVADSIEQQIVELQAKKLAMTEAALSTDPDAALGKLTIEDLGFLFKM</sequence>
<dbReference type="GO" id="GO:0016787">
    <property type="term" value="F:hydrolase activity"/>
    <property type="evidence" value="ECO:0007669"/>
    <property type="project" value="UniProtKB-KW"/>
</dbReference>
<dbReference type="GO" id="GO:0008270">
    <property type="term" value="F:zinc ion binding"/>
    <property type="evidence" value="ECO:0007669"/>
    <property type="project" value="UniProtKB-KW"/>
</dbReference>
<evidence type="ECO:0000259" key="9">
    <source>
        <dbReference type="PROSITE" id="PS51192"/>
    </source>
</evidence>
<dbReference type="CDD" id="cd18793">
    <property type="entry name" value="SF2_C_SNF"/>
    <property type="match status" value="1"/>
</dbReference>
<feature type="domain" description="Helicase ATP-binding" evidence="9">
    <location>
        <begin position="547"/>
        <end position="719"/>
    </location>
</feature>
<evidence type="ECO:0000313" key="11">
    <source>
        <dbReference type="EMBL" id="KAK1923818.1"/>
    </source>
</evidence>
<dbReference type="PROSITE" id="PS51194">
    <property type="entry name" value="HELICASE_CTER"/>
    <property type="match status" value="1"/>
</dbReference>
<feature type="compositionally biased region" description="Basic residues" evidence="7">
    <location>
        <begin position="409"/>
        <end position="418"/>
    </location>
</feature>
<keyword evidence="3" id="KW-0378">Hydrolase</keyword>
<dbReference type="PROSITE" id="PS51192">
    <property type="entry name" value="HELICASE_ATP_BIND_1"/>
    <property type="match status" value="1"/>
</dbReference>
<feature type="compositionally biased region" description="Basic residues" evidence="7">
    <location>
        <begin position="221"/>
        <end position="242"/>
    </location>
</feature>
<dbReference type="Pfam" id="PF00176">
    <property type="entry name" value="SNF2-rel_dom"/>
    <property type="match status" value="1"/>
</dbReference>
<keyword evidence="6" id="KW-0862">Zinc</keyword>
<dbReference type="SUPFAM" id="SSF57850">
    <property type="entry name" value="RING/U-box"/>
    <property type="match status" value="1"/>
</dbReference>
<dbReference type="PANTHER" id="PTHR45626">
    <property type="entry name" value="TRANSCRIPTION TERMINATION FACTOR 2-RELATED"/>
    <property type="match status" value="1"/>
</dbReference>
<accession>A0AAD9FQ30</accession>
<dbReference type="Pfam" id="PF00271">
    <property type="entry name" value="Helicase_C"/>
    <property type="match status" value="1"/>
</dbReference>
<feature type="compositionally biased region" description="Acidic residues" evidence="7">
    <location>
        <begin position="209"/>
        <end position="218"/>
    </location>
</feature>
<reference evidence="11" key="1">
    <citation type="submission" date="2023-02" db="EMBL/GenBank/DDBJ databases">
        <title>Identification and recombinant expression of a fungal hydrolase from Papiliotrema laurentii that hydrolyzes apple cutin and clears colloidal polyester polyurethane.</title>
        <authorList>
            <consortium name="DOE Joint Genome Institute"/>
            <person name="Roman V.A."/>
            <person name="Bojanowski C."/>
            <person name="Crable B.R."/>
            <person name="Wagner D.N."/>
            <person name="Hung C.S."/>
            <person name="Nadeau L.J."/>
            <person name="Schratz L."/>
            <person name="Haridas S."/>
            <person name="Pangilinan J."/>
            <person name="Lipzen A."/>
            <person name="Na H."/>
            <person name="Yan M."/>
            <person name="Ng V."/>
            <person name="Grigoriev I.V."/>
            <person name="Spatafora J.W."/>
            <person name="Barlow D."/>
            <person name="Biffinger J."/>
            <person name="Kelley-Loughnane N."/>
            <person name="Varaljay V.A."/>
            <person name="Crookes-Goodson W.J."/>
        </authorList>
    </citation>
    <scope>NUCLEOTIDE SEQUENCE</scope>
    <source>
        <strain evidence="11">5307AH</strain>
    </source>
</reference>
<feature type="compositionally biased region" description="Low complexity" evidence="7">
    <location>
        <begin position="319"/>
        <end position="332"/>
    </location>
</feature>
<feature type="compositionally biased region" description="Polar residues" evidence="7">
    <location>
        <begin position="8"/>
        <end position="27"/>
    </location>
</feature>
<keyword evidence="6" id="KW-0479">Metal-binding</keyword>
<evidence type="ECO:0000256" key="1">
    <source>
        <dbReference type="ARBA" id="ARBA00007025"/>
    </source>
</evidence>
<comment type="caution">
    <text evidence="11">The sequence shown here is derived from an EMBL/GenBank/DDBJ whole genome shotgun (WGS) entry which is preliminary data.</text>
</comment>
<keyword evidence="2" id="KW-0547">Nucleotide-binding</keyword>
<feature type="compositionally biased region" description="Low complexity" evidence="7">
    <location>
        <begin position="361"/>
        <end position="380"/>
    </location>
</feature>
<dbReference type="InterPro" id="IPR001841">
    <property type="entry name" value="Znf_RING"/>
</dbReference>
<dbReference type="AlphaFoldDB" id="A0AAD9FQ30"/>
<feature type="compositionally biased region" description="Acidic residues" evidence="7">
    <location>
        <begin position="248"/>
        <end position="258"/>
    </location>
</feature>
<dbReference type="Gene3D" id="3.40.50.300">
    <property type="entry name" value="P-loop containing nucleotide triphosphate hydrolases"/>
    <property type="match status" value="1"/>
</dbReference>
<organism evidence="11 12">
    <name type="scientific">Papiliotrema laurentii</name>
    <name type="common">Cryptococcus laurentii</name>
    <dbReference type="NCBI Taxonomy" id="5418"/>
    <lineage>
        <taxon>Eukaryota</taxon>
        <taxon>Fungi</taxon>
        <taxon>Dikarya</taxon>
        <taxon>Basidiomycota</taxon>
        <taxon>Agaricomycotina</taxon>
        <taxon>Tremellomycetes</taxon>
        <taxon>Tremellales</taxon>
        <taxon>Rhynchogastremaceae</taxon>
        <taxon>Papiliotrema</taxon>
    </lineage>
</organism>
<evidence type="ECO:0000256" key="6">
    <source>
        <dbReference type="PROSITE-ProRule" id="PRU00175"/>
    </source>
</evidence>
<dbReference type="Pfam" id="PF13923">
    <property type="entry name" value="zf-C3HC4_2"/>
    <property type="match status" value="1"/>
</dbReference>
<dbReference type="InterPro" id="IPR027417">
    <property type="entry name" value="P-loop_NTPase"/>
</dbReference>
<feature type="compositionally biased region" description="Low complexity" evidence="7">
    <location>
        <begin position="91"/>
        <end position="109"/>
    </location>
</feature>
<feature type="compositionally biased region" description="Basic and acidic residues" evidence="7">
    <location>
        <begin position="80"/>
        <end position="89"/>
    </location>
</feature>
<dbReference type="Gene3D" id="3.30.40.10">
    <property type="entry name" value="Zinc/RING finger domain, C3HC4 (zinc finger)"/>
    <property type="match status" value="1"/>
</dbReference>
<dbReference type="GO" id="GO:0004386">
    <property type="term" value="F:helicase activity"/>
    <property type="evidence" value="ECO:0007669"/>
    <property type="project" value="UniProtKB-KW"/>
</dbReference>
<dbReference type="GO" id="GO:0008094">
    <property type="term" value="F:ATP-dependent activity, acting on DNA"/>
    <property type="evidence" value="ECO:0007669"/>
    <property type="project" value="TreeGrafter"/>
</dbReference>